<protein>
    <submittedName>
        <fullName evidence="1">Uncharacterized protein</fullName>
    </submittedName>
</protein>
<sequence>MDHLRDLKDVDQPAFDLGIQLDGDGFVRTAKGKPVVAVAFLTITNTPDLPGHPGSKSLEQISKCECGARGIQLIRLVILGYRKSVTAQGSGKSASSPLHHRLEDNQRHAHVDIDYCRDIAFPHCREEGFAISTSCPHHKWVTGAHVKPRVAVCSFRSCKIHNNRSWVLFQSIPVVAAWDLQY</sequence>
<dbReference type="Proteomes" id="UP000178162">
    <property type="component" value="Unassembled WGS sequence"/>
</dbReference>
<evidence type="ECO:0000313" key="2">
    <source>
        <dbReference type="Proteomes" id="UP000178162"/>
    </source>
</evidence>
<comment type="caution">
    <text evidence="1">The sequence shown here is derived from an EMBL/GenBank/DDBJ whole genome shotgun (WGS) entry which is preliminary data.</text>
</comment>
<dbReference type="EMBL" id="MHCR01000029">
    <property type="protein sequence ID" value="OGY24900.1"/>
    <property type="molecule type" value="Genomic_DNA"/>
</dbReference>
<proteinExistence type="predicted"/>
<name>A0A1G1WBJ8_9BACT</name>
<organism evidence="1 2">
    <name type="scientific">Candidatus Woykebacteria bacterium RBG_16_39_9b</name>
    <dbReference type="NCBI Taxonomy" id="1802595"/>
    <lineage>
        <taxon>Bacteria</taxon>
        <taxon>Candidatus Woykeibacteriota</taxon>
    </lineage>
</organism>
<reference evidence="1 2" key="1">
    <citation type="journal article" date="2016" name="Nat. Commun.">
        <title>Thousands of microbial genomes shed light on interconnected biogeochemical processes in an aquifer system.</title>
        <authorList>
            <person name="Anantharaman K."/>
            <person name="Brown C.T."/>
            <person name="Hug L.A."/>
            <person name="Sharon I."/>
            <person name="Castelle C.J."/>
            <person name="Probst A.J."/>
            <person name="Thomas B.C."/>
            <person name="Singh A."/>
            <person name="Wilkins M.J."/>
            <person name="Karaoz U."/>
            <person name="Brodie E.L."/>
            <person name="Williams K.H."/>
            <person name="Hubbard S.S."/>
            <person name="Banfield J.F."/>
        </authorList>
    </citation>
    <scope>NUCLEOTIDE SEQUENCE [LARGE SCALE GENOMIC DNA]</scope>
</reference>
<accession>A0A1G1WBJ8</accession>
<dbReference type="AlphaFoldDB" id="A0A1G1WBJ8"/>
<evidence type="ECO:0000313" key="1">
    <source>
        <dbReference type="EMBL" id="OGY24900.1"/>
    </source>
</evidence>
<gene>
    <name evidence="1" type="ORF">A2134_02540</name>
</gene>